<dbReference type="EMBL" id="CM043019">
    <property type="protein sequence ID" value="KAI4461122.1"/>
    <property type="molecule type" value="Genomic_DNA"/>
</dbReference>
<accession>A0ACB9T2U2</accession>
<protein>
    <submittedName>
        <fullName evidence="1">Tc5 transposase dna-binding domain</fullName>
    </submittedName>
</protein>
<evidence type="ECO:0000313" key="1">
    <source>
        <dbReference type="EMBL" id="KAI4461122.1"/>
    </source>
</evidence>
<dbReference type="Proteomes" id="UP001056778">
    <property type="component" value="Chromosome 5"/>
</dbReference>
<gene>
    <name evidence="1" type="ORF">MML48_5g00009864</name>
</gene>
<reference evidence="1" key="1">
    <citation type="submission" date="2022-04" db="EMBL/GenBank/DDBJ databases">
        <title>Chromosome-scale genome assembly of Holotrichia oblita Faldermann.</title>
        <authorList>
            <person name="Rongchong L."/>
        </authorList>
    </citation>
    <scope>NUCLEOTIDE SEQUENCE</scope>
    <source>
        <strain evidence="1">81SQS9</strain>
    </source>
</reference>
<organism evidence="1 2">
    <name type="scientific">Holotrichia oblita</name>
    <name type="common">Chafer beetle</name>
    <dbReference type="NCBI Taxonomy" id="644536"/>
    <lineage>
        <taxon>Eukaryota</taxon>
        <taxon>Metazoa</taxon>
        <taxon>Ecdysozoa</taxon>
        <taxon>Arthropoda</taxon>
        <taxon>Hexapoda</taxon>
        <taxon>Insecta</taxon>
        <taxon>Pterygota</taxon>
        <taxon>Neoptera</taxon>
        <taxon>Endopterygota</taxon>
        <taxon>Coleoptera</taxon>
        <taxon>Polyphaga</taxon>
        <taxon>Scarabaeiformia</taxon>
        <taxon>Scarabaeidae</taxon>
        <taxon>Melolonthinae</taxon>
        <taxon>Holotrichia</taxon>
    </lineage>
</organism>
<keyword evidence="2" id="KW-1185">Reference proteome</keyword>
<proteinExistence type="predicted"/>
<keyword evidence="1" id="KW-0238">DNA-binding</keyword>
<name>A0ACB9T2U2_HOLOL</name>
<sequence>MPKVKSDSKYKKRYTEEALQSAVTDIENGMPKKQAARKYGIPRQTLQHRLSDKFKKIGHGPSTYLTRHEEAVLEEWIIDSYRKGFPRRRDDIQSSVKTFLDANPRKTPFKENQPGRHWYEAFFKRHPNLTLRTPEAVTKASSCVSERDIKNWFSNIENYLKEKHYFDILRDPTRVLNGDETCFLFCPKEDKVVAPRGAKNVYQVDQGTAKANITKQTSGPATAVGTGNVMESCELTYDDFVSIVGPEKLNQIKRFIEYREKNDKSEDFQLLVKIFQKITKLEAAESWSSGIDDSHITVQCDDEDCESHQNNNPHCEARCAGGYEAPVPYFTEENIRGMEIVFGDSLLTQDQVEKVSHTLIKPNSDDNDLATFAENLEFENAQHHISENEENADPTVPYIDESNESLKVGSASHVQYTTTNKDDSIVEGVDRGLREALVWQLSPERKFQRKTERMPYVITSSGWKKIHEEKKEVKREKEKKKEENRIKREMKSKVTKATKRPTHVRNLTVLLTEDEEASQVKTSTTPTQPDSPSASNVSKG</sequence>
<evidence type="ECO:0000313" key="2">
    <source>
        <dbReference type="Proteomes" id="UP001056778"/>
    </source>
</evidence>
<comment type="caution">
    <text evidence="1">The sequence shown here is derived from an EMBL/GenBank/DDBJ whole genome shotgun (WGS) entry which is preliminary data.</text>
</comment>